<evidence type="ECO:0000256" key="3">
    <source>
        <dbReference type="ARBA" id="ARBA00022833"/>
    </source>
</evidence>
<gene>
    <name evidence="5" type="ORF">OBRU01_20132</name>
</gene>
<feature type="domain" description="FLYWCH-type" evidence="4">
    <location>
        <begin position="102"/>
        <end position="158"/>
    </location>
</feature>
<dbReference type="Proteomes" id="UP000037510">
    <property type="component" value="Unassembled WGS sequence"/>
</dbReference>
<comment type="caution">
    <text evidence="5">The sequence shown here is derived from an EMBL/GenBank/DDBJ whole genome shotgun (WGS) entry which is preliminary data.</text>
</comment>
<feature type="domain" description="FLYWCH-type" evidence="4">
    <location>
        <begin position="347"/>
        <end position="403"/>
    </location>
</feature>
<proteinExistence type="predicted"/>
<evidence type="ECO:0000256" key="1">
    <source>
        <dbReference type="ARBA" id="ARBA00022723"/>
    </source>
</evidence>
<evidence type="ECO:0000256" key="2">
    <source>
        <dbReference type="ARBA" id="ARBA00022771"/>
    </source>
</evidence>
<evidence type="ECO:0000259" key="4">
    <source>
        <dbReference type="Pfam" id="PF04500"/>
    </source>
</evidence>
<dbReference type="Gene3D" id="2.20.25.240">
    <property type="match status" value="8"/>
</dbReference>
<dbReference type="Pfam" id="PF04500">
    <property type="entry name" value="FLYWCH"/>
    <property type="match status" value="5"/>
</dbReference>
<keyword evidence="2" id="KW-0863">Zinc-finger</keyword>
<feature type="domain" description="FLYWCH-type" evidence="4">
    <location>
        <begin position="265"/>
        <end position="321"/>
    </location>
</feature>
<reference evidence="5 6" key="1">
    <citation type="journal article" date="2015" name="Genome Biol. Evol.">
        <title>The genome of winter moth (Operophtera brumata) provides a genomic perspective on sexual dimorphism and phenology.</title>
        <authorList>
            <person name="Derks M.F."/>
            <person name="Smit S."/>
            <person name="Salis L."/>
            <person name="Schijlen E."/>
            <person name="Bossers A."/>
            <person name="Mateman C."/>
            <person name="Pijl A.S."/>
            <person name="de Ridder D."/>
            <person name="Groenen M.A."/>
            <person name="Visser M.E."/>
            <person name="Megens H.J."/>
        </authorList>
    </citation>
    <scope>NUCLEOTIDE SEQUENCE [LARGE SCALE GENOMIC DNA]</scope>
    <source>
        <strain evidence="5">WM2013NL</strain>
        <tissue evidence="5">Head and thorax</tissue>
    </source>
</reference>
<accession>A0A0L7KWL4</accession>
<dbReference type="AlphaFoldDB" id="A0A0L7KWL4"/>
<protein>
    <submittedName>
        <fullName evidence="5">Modifier of mdg4</fullName>
    </submittedName>
</protein>
<organism evidence="5 6">
    <name type="scientific">Operophtera brumata</name>
    <name type="common">Winter moth</name>
    <name type="synonym">Phalaena brumata</name>
    <dbReference type="NCBI Taxonomy" id="104452"/>
    <lineage>
        <taxon>Eukaryota</taxon>
        <taxon>Metazoa</taxon>
        <taxon>Ecdysozoa</taxon>
        <taxon>Arthropoda</taxon>
        <taxon>Hexapoda</taxon>
        <taxon>Insecta</taxon>
        <taxon>Pterygota</taxon>
        <taxon>Neoptera</taxon>
        <taxon>Endopterygota</taxon>
        <taxon>Lepidoptera</taxon>
        <taxon>Glossata</taxon>
        <taxon>Ditrysia</taxon>
        <taxon>Geometroidea</taxon>
        <taxon>Geometridae</taxon>
        <taxon>Larentiinae</taxon>
        <taxon>Operophtera</taxon>
    </lineage>
</organism>
<keyword evidence="3" id="KW-0862">Zinc</keyword>
<dbReference type="GO" id="GO:0008270">
    <property type="term" value="F:zinc ion binding"/>
    <property type="evidence" value="ECO:0007669"/>
    <property type="project" value="UniProtKB-KW"/>
</dbReference>
<evidence type="ECO:0000313" key="5">
    <source>
        <dbReference type="EMBL" id="KOB67456.1"/>
    </source>
</evidence>
<keyword evidence="6" id="KW-1185">Reference proteome</keyword>
<feature type="domain" description="FLYWCH-type" evidence="4">
    <location>
        <begin position="182"/>
        <end position="238"/>
    </location>
</feature>
<evidence type="ECO:0000313" key="6">
    <source>
        <dbReference type="Proteomes" id="UP000037510"/>
    </source>
</evidence>
<dbReference type="InterPro" id="IPR007588">
    <property type="entry name" value="Znf_FLYWCH"/>
</dbReference>
<keyword evidence="1" id="KW-0479">Metal-binding</keyword>
<name>A0A0L7KWL4_OPEBR</name>
<dbReference type="EMBL" id="JTDY01005028">
    <property type="protein sequence ID" value="KOB67456.1"/>
    <property type="molecule type" value="Genomic_DNA"/>
</dbReference>
<sequence length="652" mass="74892">MTHRSTLEHLLEKYKFISTAKSKHLLMMNNYTYCQMNNTRQHYCSSYWSNGCKARVKLDLKGLNGVGCKGKVKLDSNGKVIKADQIHSHEPPKYVKTTNYEFIPTGKGRHVLMMNKYTYYKREAPGNYYCSKNSSGCKAKVKLNSSGTVVKADQSHNHEPPRYMKTSKGIYILNKTFSDYEFIPSGNRKYLLMMNKYTYYQKKKTGNYYCSKNSSGCKAKVKLDSSGAVVKADQSHNHEPPRYMKTSKGMYKLSNKYLCSYDYEFIPSGKGKHLLMMNKYTYSQQNKTGNYYCSKNSSGCKAKVKLDSSGAVVKADQSHNHEPPRYMKTSKGMYIRILNKTFSDYEFIPSGKGKHLLMMNKYTYSQQHKTGNFYCSKSSCGCKAKVKLDSSGAVVKADQSHNHEPPRYMKTLKGMKNFKFFTQFFSDYEFIPTSKGKYLLMMNNYTYCQRANTGNYYCSKHGIGCKGKVKLDSNGKVLKADQIHNHEPPKYLKTADGKYIRISGRIFDFEQNFLDYGFIPTGKGKHLLMMDKYTYYQQNKTGHYYCSKKSCGCKAKVKLNSSGAVVKADQSHNHEPPHYEFIPTGKGKHLLMMNKYTYWQKNNTGHWYCSKFSFGCKGKVKFDSNGVVKAFDTHNHEPPQYIKTTSGQYVKV</sequence>
<dbReference type="STRING" id="104452.A0A0L7KWL4"/>
<feature type="domain" description="FLYWCH-type" evidence="4">
    <location>
        <begin position="518"/>
        <end position="574"/>
    </location>
</feature>